<feature type="non-terminal residue" evidence="2">
    <location>
        <position position="92"/>
    </location>
</feature>
<dbReference type="Proteomes" id="UP000886400">
    <property type="component" value="Unassembled WGS sequence"/>
</dbReference>
<dbReference type="Gene3D" id="3.30.70.1430">
    <property type="entry name" value="Multidrug efflux transporter AcrB pore domain"/>
    <property type="match status" value="1"/>
</dbReference>
<gene>
    <name evidence="2" type="ORF">ENM99_02040</name>
</gene>
<name>A0A7C6E8C4_DESAE</name>
<keyword evidence="1" id="KW-1133">Transmembrane helix</keyword>
<sequence>MKFTDIFIKKPVLSVVVSLVILFLGLRSINELNVRQFPKTEDTLITVQTAYPGASAELVQGFITTPLERAISSVEGIDYMTSSSLEGVSIIN</sequence>
<comment type="caution">
    <text evidence="2">The sequence shown here is derived from an EMBL/GenBank/DDBJ whole genome shotgun (WGS) entry which is preliminary data.</text>
</comment>
<evidence type="ECO:0000256" key="1">
    <source>
        <dbReference type="SAM" id="Phobius"/>
    </source>
</evidence>
<evidence type="ECO:0000313" key="2">
    <source>
        <dbReference type="EMBL" id="HHS48628.1"/>
    </source>
</evidence>
<dbReference type="PANTHER" id="PTHR32063">
    <property type="match status" value="1"/>
</dbReference>
<dbReference type="Gene3D" id="1.20.1640.10">
    <property type="entry name" value="Multidrug efflux transporter AcrB transmembrane domain"/>
    <property type="match status" value="1"/>
</dbReference>
<dbReference type="PANTHER" id="PTHR32063:SF28">
    <property type="entry name" value="BLR2861 PROTEIN"/>
    <property type="match status" value="1"/>
</dbReference>
<dbReference type="InterPro" id="IPR001036">
    <property type="entry name" value="Acrflvin-R"/>
</dbReference>
<evidence type="ECO:0008006" key="3">
    <source>
        <dbReference type="Google" id="ProtNLM"/>
    </source>
</evidence>
<keyword evidence="1" id="KW-0472">Membrane</keyword>
<proteinExistence type="predicted"/>
<accession>A0A7C6E8C4</accession>
<dbReference type="AlphaFoldDB" id="A0A7C6E8C4"/>
<dbReference type="GO" id="GO:0005886">
    <property type="term" value="C:plasma membrane"/>
    <property type="evidence" value="ECO:0007669"/>
    <property type="project" value="TreeGrafter"/>
</dbReference>
<feature type="transmembrane region" description="Helical" evidence="1">
    <location>
        <begin position="12"/>
        <end position="29"/>
    </location>
</feature>
<dbReference type="Pfam" id="PF00873">
    <property type="entry name" value="ACR_tran"/>
    <property type="match status" value="1"/>
</dbReference>
<reference evidence="2" key="1">
    <citation type="journal article" date="2020" name="mSystems">
        <title>Genome- and Community-Level Interaction Insights into Carbon Utilization and Element Cycling Functions of Hydrothermarchaeota in Hydrothermal Sediment.</title>
        <authorList>
            <person name="Zhou Z."/>
            <person name="Liu Y."/>
            <person name="Xu W."/>
            <person name="Pan J."/>
            <person name="Luo Z.H."/>
            <person name="Li M."/>
        </authorList>
    </citation>
    <scope>NUCLEOTIDE SEQUENCE [LARGE SCALE GENOMIC DNA]</scope>
    <source>
        <strain evidence="2">SpSt-1135</strain>
    </source>
</reference>
<dbReference type="SUPFAM" id="SSF82693">
    <property type="entry name" value="Multidrug efflux transporter AcrB pore domain, PN1, PN2, PC1 and PC2 subdomains"/>
    <property type="match status" value="1"/>
</dbReference>
<protein>
    <recommendedName>
        <fullName evidence="3">Efflux RND transporter permease subunit</fullName>
    </recommendedName>
</protein>
<dbReference type="GO" id="GO:0042910">
    <property type="term" value="F:xenobiotic transmembrane transporter activity"/>
    <property type="evidence" value="ECO:0007669"/>
    <property type="project" value="TreeGrafter"/>
</dbReference>
<keyword evidence="1" id="KW-0812">Transmembrane</keyword>
<dbReference type="PRINTS" id="PR00702">
    <property type="entry name" value="ACRIFLAVINRP"/>
</dbReference>
<dbReference type="EMBL" id="DRZX01000098">
    <property type="protein sequence ID" value="HHS48628.1"/>
    <property type="molecule type" value="Genomic_DNA"/>
</dbReference>
<organism evidence="2">
    <name type="scientific">Desulfurella acetivorans</name>
    <dbReference type="NCBI Taxonomy" id="33002"/>
    <lineage>
        <taxon>Bacteria</taxon>
        <taxon>Pseudomonadati</taxon>
        <taxon>Campylobacterota</taxon>
        <taxon>Desulfurellia</taxon>
        <taxon>Desulfurellales</taxon>
        <taxon>Desulfurellaceae</taxon>
        <taxon>Desulfurella</taxon>
    </lineage>
</organism>